<keyword evidence="6 8" id="KW-0963">Cytoplasm</keyword>
<comment type="subcellular location">
    <subcellularLocation>
        <location evidence="1 8">Cytoplasm</location>
    </subcellularLocation>
</comment>
<comment type="miscellaneous">
    <text evidence="8">This function is generally fulfilled by the C-terminal part of HisG, which is missing in some bacteria such as this one.</text>
</comment>
<dbReference type="InterPro" id="IPR045864">
    <property type="entry name" value="aa-tRNA-synth_II/BPL/LPL"/>
</dbReference>
<reference evidence="10" key="1">
    <citation type="submission" date="2021-12" db="EMBL/GenBank/DDBJ databases">
        <title>Alicyclobacillaceae gen. nov., sp. nov., isolated from chalcocite enrichment system.</title>
        <authorList>
            <person name="Jiang Z."/>
        </authorList>
    </citation>
    <scope>NUCLEOTIDE SEQUENCE</scope>
    <source>
        <strain evidence="10">MYW30-H2</strain>
    </source>
</reference>
<dbReference type="PROSITE" id="PS50862">
    <property type="entry name" value="AA_TRNA_LIGASE_II"/>
    <property type="match status" value="1"/>
</dbReference>
<dbReference type="SUPFAM" id="SSF55681">
    <property type="entry name" value="Class II aaRS and biotin synthetases"/>
    <property type="match status" value="1"/>
</dbReference>
<sequence>MSTNIPVFFEKPQGVRDYLPRIAAKKRQLESDILQNYAKWGYEEVITPTLEYMDIFQNGSLRSSDERVFKFFERSGRTIVLRPDMTAPIARVVSSLLKDQPLPIRLSYQGSLFRIQELAAGRDAEFTQAGVELVGDDTADADAEVIALAVNTLKSIGITGFKLAIGNVKFLQAIFREKVQDAATRAQLQTALEDKNYVAYEQIVQASIASQDDRSTLLEIVRLRGGIDAIEMARNLTEDPKARQALDNLQDVWNLLGAYRVQEAVAIDLSVLLAQHYYTGVVFEGYAPKIGFPVCGGGRYDELYTKFGRHLPATGFMIGVDRILDLLSASDEGNGPVRLLIKYASNLEDRSMAIGFTEYLRAQGYYVSLQRKDIANIPHSKNVQGHFVDPMPSVLKLENGTLHTDDSSIRQLFEKFYAGMDSSM</sequence>
<dbReference type="InterPro" id="IPR041715">
    <property type="entry name" value="HisRS-like_core"/>
</dbReference>
<dbReference type="RefSeq" id="WP_347438035.1">
    <property type="nucleotide sequence ID" value="NZ_CP089291.1"/>
</dbReference>
<dbReference type="Pfam" id="PF13393">
    <property type="entry name" value="tRNA-synt_His"/>
    <property type="match status" value="1"/>
</dbReference>
<evidence type="ECO:0000256" key="3">
    <source>
        <dbReference type="ARBA" id="ARBA00005539"/>
    </source>
</evidence>
<evidence type="ECO:0000256" key="8">
    <source>
        <dbReference type="HAMAP-Rule" id="MF_00125"/>
    </source>
</evidence>
<evidence type="ECO:0000256" key="5">
    <source>
        <dbReference type="ARBA" id="ARBA00020397"/>
    </source>
</evidence>
<dbReference type="Gene3D" id="3.30.930.10">
    <property type="entry name" value="Bira Bifunctional Protein, Domain 2"/>
    <property type="match status" value="1"/>
</dbReference>
<feature type="domain" description="Aminoacyl-transfer RNA synthetases class-II family profile" evidence="9">
    <location>
        <begin position="32"/>
        <end position="336"/>
    </location>
</feature>
<name>A0ABY4CLY4_9BACL</name>
<evidence type="ECO:0000256" key="6">
    <source>
        <dbReference type="ARBA" id="ARBA00022490"/>
    </source>
</evidence>
<comment type="similarity">
    <text evidence="3 8">Belongs to the class-II aminoacyl-tRNA synthetase family. HisZ subfamily.</text>
</comment>
<dbReference type="CDD" id="cd00773">
    <property type="entry name" value="HisRS-like_core"/>
    <property type="match status" value="1"/>
</dbReference>
<comment type="subunit">
    <text evidence="4 8">Heteromultimer composed of HisG and HisZ subunits.</text>
</comment>
<evidence type="ECO:0000256" key="7">
    <source>
        <dbReference type="ARBA" id="ARBA00025246"/>
    </source>
</evidence>
<comment type="function">
    <text evidence="7 8">Required for the first step of histidine biosynthesis. May allow the feedback regulation of ATP phosphoribosyltransferase activity by histidine.</text>
</comment>
<dbReference type="InterPro" id="IPR004517">
    <property type="entry name" value="HisZ"/>
</dbReference>
<gene>
    <name evidence="8 10" type="primary">hisZ</name>
    <name evidence="10" type="ORF">LSG31_03560</name>
</gene>
<dbReference type="Proteomes" id="UP000830167">
    <property type="component" value="Chromosome"/>
</dbReference>
<evidence type="ECO:0000259" key="9">
    <source>
        <dbReference type="PROSITE" id="PS50862"/>
    </source>
</evidence>
<keyword evidence="10" id="KW-0808">Transferase</keyword>
<evidence type="ECO:0000256" key="1">
    <source>
        <dbReference type="ARBA" id="ARBA00004496"/>
    </source>
</evidence>
<protein>
    <recommendedName>
        <fullName evidence="5 8">ATP phosphoribosyltransferase regulatory subunit</fullName>
    </recommendedName>
</protein>
<accession>A0ABY4CLY4</accession>
<dbReference type="EMBL" id="CP089291">
    <property type="protein sequence ID" value="UOF91344.1"/>
    <property type="molecule type" value="Genomic_DNA"/>
</dbReference>
<keyword evidence="8" id="KW-0368">Histidine biosynthesis</keyword>
<dbReference type="HAMAP" id="MF_00125">
    <property type="entry name" value="HisZ"/>
    <property type="match status" value="1"/>
</dbReference>
<keyword evidence="11" id="KW-1185">Reference proteome</keyword>
<keyword evidence="10" id="KW-0328">Glycosyltransferase</keyword>
<dbReference type="GO" id="GO:0016757">
    <property type="term" value="F:glycosyltransferase activity"/>
    <property type="evidence" value="ECO:0007669"/>
    <property type="project" value="UniProtKB-KW"/>
</dbReference>
<dbReference type="PANTHER" id="PTHR43707">
    <property type="entry name" value="HISTIDYL-TRNA SYNTHETASE"/>
    <property type="match status" value="1"/>
</dbReference>
<proteinExistence type="inferred from homology"/>
<dbReference type="NCBIfam" id="TIGR00443">
    <property type="entry name" value="hisZ_biosyn_reg"/>
    <property type="match status" value="1"/>
</dbReference>
<dbReference type="InterPro" id="IPR006195">
    <property type="entry name" value="aa-tRNA-synth_II"/>
</dbReference>
<evidence type="ECO:0000313" key="10">
    <source>
        <dbReference type="EMBL" id="UOF91344.1"/>
    </source>
</evidence>
<dbReference type="PANTHER" id="PTHR43707:SF1">
    <property type="entry name" value="HISTIDINE--TRNA LIGASE, MITOCHONDRIAL-RELATED"/>
    <property type="match status" value="1"/>
</dbReference>
<organism evidence="10 11">
    <name type="scientific">Fodinisporobacter ferrooxydans</name>
    <dbReference type="NCBI Taxonomy" id="2901836"/>
    <lineage>
        <taxon>Bacteria</taxon>
        <taxon>Bacillati</taxon>
        <taxon>Bacillota</taxon>
        <taxon>Bacilli</taxon>
        <taxon>Bacillales</taxon>
        <taxon>Alicyclobacillaceae</taxon>
        <taxon>Fodinisporobacter</taxon>
    </lineage>
</organism>
<dbReference type="InterPro" id="IPR004516">
    <property type="entry name" value="HisRS/HisZ"/>
</dbReference>
<evidence type="ECO:0000256" key="2">
    <source>
        <dbReference type="ARBA" id="ARBA00004667"/>
    </source>
</evidence>
<comment type="pathway">
    <text evidence="2 8">Amino-acid biosynthesis; L-histidine biosynthesis; L-histidine from 5-phospho-alpha-D-ribose 1-diphosphate: step 1/9.</text>
</comment>
<keyword evidence="8" id="KW-0028">Amino-acid biosynthesis</keyword>
<evidence type="ECO:0000256" key="4">
    <source>
        <dbReference type="ARBA" id="ARBA00011496"/>
    </source>
</evidence>
<evidence type="ECO:0000313" key="11">
    <source>
        <dbReference type="Proteomes" id="UP000830167"/>
    </source>
</evidence>